<dbReference type="GO" id="GO:0003729">
    <property type="term" value="F:mRNA binding"/>
    <property type="evidence" value="ECO:0007669"/>
    <property type="project" value="TreeGrafter"/>
</dbReference>
<comment type="caution">
    <text evidence="3">The sequence shown here is derived from an EMBL/GenBank/DDBJ whole genome shotgun (WGS) entry which is preliminary data.</text>
</comment>
<dbReference type="GO" id="GO:0005783">
    <property type="term" value="C:endoplasmic reticulum"/>
    <property type="evidence" value="ECO:0007669"/>
    <property type="project" value="TreeGrafter"/>
</dbReference>
<evidence type="ECO:0000313" key="4">
    <source>
        <dbReference type="Proteomes" id="UP000265427"/>
    </source>
</evidence>
<dbReference type="GO" id="GO:1990904">
    <property type="term" value="C:ribonucleoprotein complex"/>
    <property type="evidence" value="ECO:0007669"/>
    <property type="project" value="TreeGrafter"/>
</dbReference>
<sequence length="509" mass="55170">MADIEVDTSVQVAAAPAAPVKVAVAFVPKPDKAAHEAELAALEVLKKKAQDRTNAIRAELDAIQSGRSGFSEKIAEAKVLYLELKEKKEHAYTSKTQLKVNLDKAIAAKTAHRESQKSVRDQVSYKSVEDVDKRIAELQHDQNTKSMSLTAEKNLLKEIENLKAAKKVLAKASADKDNGAKFDVSIDDIRAAMKAKSEEITAVTEAFNAQKAILDALRDESNAGGRGDYPKLIEERKALKVEIDDIFTQIKARRQKFKEDNDAYFQGIRAKREAQKAARDAEEAAIKAEFDAKLAAYETELAKIHPFQDEQDLCHSLVVYLEKTYSKDLHAAAPATPSTSAESKVVSLELDGLQPLKRADEEFFVGKKGKGKKFAHAASTTNSKKDTKVVLPLAQLQSFSTVGLTPPAVVSAVAASIAAIKAKKEWFAAQTDRQHAKPAAAAAPTKEQAAASPAKKNAKFNAADQGAFPSLSGNAATVAPEATWDRLAPSAPAVSYEYNYEDAPVDEEE</sequence>
<dbReference type="GO" id="GO:0042175">
    <property type="term" value="C:nuclear outer membrane-endoplasmic reticulum membrane network"/>
    <property type="evidence" value="ECO:0007669"/>
    <property type="project" value="TreeGrafter"/>
</dbReference>
<dbReference type="GO" id="GO:0008298">
    <property type="term" value="P:intracellular mRNA localization"/>
    <property type="evidence" value="ECO:0007669"/>
    <property type="project" value="TreeGrafter"/>
</dbReference>
<feature type="region of interest" description="Disordered" evidence="2">
    <location>
        <begin position="431"/>
        <end position="473"/>
    </location>
</feature>
<name>A0A397BNA6_APHAT</name>
<protein>
    <recommendedName>
        <fullName evidence="5">Nuclear segregation protein Bfr1</fullName>
    </recommendedName>
</protein>
<proteinExistence type="predicted"/>
<feature type="coiled-coil region" evidence="1">
    <location>
        <begin position="32"/>
        <end position="59"/>
    </location>
</feature>
<evidence type="ECO:0000256" key="2">
    <source>
        <dbReference type="SAM" id="MobiDB-lite"/>
    </source>
</evidence>
<accession>A0A397BNA6</accession>
<evidence type="ECO:0008006" key="5">
    <source>
        <dbReference type="Google" id="ProtNLM"/>
    </source>
</evidence>
<evidence type="ECO:0000313" key="3">
    <source>
        <dbReference type="EMBL" id="RHY19821.1"/>
    </source>
</evidence>
<gene>
    <name evidence="3" type="ORF">DYB36_010588</name>
</gene>
<feature type="compositionally biased region" description="Low complexity" evidence="2">
    <location>
        <begin position="437"/>
        <end position="454"/>
    </location>
</feature>
<dbReference type="EMBL" id="QUSZ01003078">
    <property type="protein sequence ID" value="RHY19821.1"/>
    <property type="molecule type" value="Genomic_DNA"/>
</dbReference>
<dbReference type="PANTHER" id="PTHR31027">
    <property type="entry name" value="NUCLEAR SEGREGATION PROTEIN BFR1"/>
    <property type="match status" value="1"/>
</dbReference>
<reference evidence="3 4" key="1">
    <citation type="submission" date="2018-08" db="EMBL/GenBank/DDBJ databases">
        <title>Aphanomyces genome sequencing and annotation.</title>
        <authorList>
            <person name="Minardi D."/>
            <person name="Oidtmann B."/>
            <person name="Van Der Giezen M."/>
            <person name="Studholme D.J."/>
        </authorList>
    </citation>
    <scope>NUCLEOTIDE SEQUENCE [LARGE SCALE GENOMIC DNA]</scope>
    <source>
        <strain evidence="3 4">Kv</strain>
    </source>
</reference>
<dbReference type="Proteomes" id="UP000265427">
    <property type="component" value="Unassembled WGS sequence"/>
</dbReference>
<keyword evidence="1" id="KW-0175">Coiled coil</keyword>
<dbReference type="VEuPathDB" id="FungiDB:H257_14569"/>
<organism evidence="3 4">
    <name type="scientific">Aphanomyces astaci</name>
    <name type="common">Crayfish plague agent</name>
    <dbReference type="NCBI Taxonomy" id="112090"/>
    <lineage>
        <taxon>Eukaryota</taxon>
        <taxon>Sar</taxon>
        <taxon>Stramenopiles</taxon>
        <taxon>Oomycota</taxon>
        <taxon>Saprolegniomycetes</taxon>
        <taxon>Saprolegniales</taxon>
        <taxon>Verrucalvaceae</taxon>
        <taxon>Aphanomyces</taxon>
    </lineage>
</organism>
<dbReference type="InterPro" id="IPR039604">
    <property type="entry name" value="Bfr1"/>
</dbReference>
<dbReference type="PANTHER" id="PTHR31027:SF2">
    <property type="entry name" value="LEBERCILIN DOMAIN-CONTAINING PROTEIN"/>
    <property type="match status" value="1"/>
</dbReference>
<evidence type="ECO:0000256" key="1">
    <source>
        <dbReference type="SAM" id="Coils"/>
    </source>
</evidence>
<dbReference type="AlphaFoldDB" id="A0A397BNA6"/>